<organism evidence="3 4">
    <name type="scientific">Stenotrophomonas indicatrix</name>
    <dbReference type="NCBI Taxonomy" id="2045451"/>
    <lineage>
        <taxon>Bacteria</taxon>
        <taxon>Pseudomonadati</taxon>
        <taxon>Pseudomonadota</taxon>
        <taxon>Gammaproteobacteria</taxon>
        <taxon>Lysobacterales</taxon>
        <taxon>Lysobacteraceae</taxon>
        <taxon>Stenotrophomonas</taxon>
    </lineage>
</organism>
<feature type="domain" description="Isochorismatase-like" evidence="2">
    <location>
        <begin position="5"/>
        <end position="169"/>
    </location>
</feature>
<dbReference type="EMBL" id="FWEU01000001">
    <property type="protein sequence ID" value="SLM23265.1"/>
    <property type="molecule type" value="Genomic_DNA"/>
</dbReference>
<dbReference type="InterPro" id="IPR036380">
    <property type="entry name" value="Isochorismatase-like_sf"/>
</dbReference>
<dbReference type="InterPro" id="IPR000868">
    <property type="entry name" value="Isochorismatase-like_dom"/>
</dbReference>
<dbReference type="Proteomes" id="UP000191133">
    <property type="component" value="Unassembled WGS sequence"/>
</dbReference>
<evidence type="ECO:0000313" key="4">
    <source>
        <dbReference type="Proteomes" id="UP000191133"/>
    </source>
</evidence>
<accession>A0A1W1GVC2</accession>
<dbReference type="PANTHER" id="PTHR43540">
    <property type="entry name" value="PEROXYUREIDOACRYLATE/UREIDOACRYLATE AMIDOHYDROLASE-RELATED"/>
    <property type="match status" value="1"/>
</dbReference>
<dbReference type="PANTHER" id="PTHR43540:SF6">
    <property type="entry name" value="ISOCHORISMATASE-LIKE DOMAIN-CONTAINING PROTEIN"/>
    <property type="match status" value="1"/>
</dbReference>
<evidence type="ECO:0000256" key="1">
    <source>
        <dbReference type="ARBA" id="ARBA00022801"/>
    </source>
</evidence>
<evidence type="ECO:0000259" key="2">
    <source>
        <dbReference type="Pfam" id="PF00857"/>
    </source>
</evidence>
<dbReference type="GO" id="GO:0016787">
    <property type="term" value="F:hydrolase activity"/>
    <property type="evidence" value="ECO:0007669"/>
    <property type="project" value="UniProtKB-KW"/>
</dbReference>
<dbReference type="SUPFAM" id="SSF52499">
    <property type="entry name" value="Isochorismatase-like hydrolases"/>
    <property type="match status" value="1"/>
</dbReference>
<dbReference type="RefSeq" id="WP_080148722.1">
    <property type="nucleotide sequence ID" value="NZ_FWEU01000001.1"/>
</dbReference>
<dbReference type="InterPro" id="IPR050272">
    <property type="entry name" value="Isochorismatase-like_hydrls"/>
</dbReference>
<evidence type="ECO:0000313" key="3">
    <source>
        <dbReference type="EMBL" id="SLM23265.1"/>
    </source>
</evidence>
<gene>
    <name evidence="3" type="ORF">SAMN04488690_0953</name>
</gene>
<protein>
    <submittedName>
        <fullName evidence="3">Nicotinamidase-related amidase</fullName>
    </submittedName>
</protein>
<dbReference type="AlphaFoldDB" id="A0A1W1GVC2"/>
<reference evidence="4" key="1">
    <citation type="submission" date="2016-10" db="EMBL/GenBank/DDBJ databases">
        <authorList>
            <person name="Varghese N."/>
            <person name="Submissions S."/>
        </authorList>
    </citation>
    <scope>NUCLEOTIDE SEQUENCE [LARGE SCALE GENOMIC DNA]</scope>
    <source>
        <strain evidence="4">92MFCol6.1</strain>
    </source>
</reference>
<sequence length="197" mass="21654">MEQPTALLIIDLFSLFDFPQGRQLAPYAVHAAQRTARLRAAFEAHRCPVIYANDNFGNWQRDFPQLVEACRQKGGASARIVEYLAPSEEHYFILKPKHSAFLATPLPVLLAKLGTRRLVLAGMALDACVLATAIDANSREYATVVAREAVAALPDRRQPALQTLQRSGAVEVLSNRQIIASLSSTASYQRTGLTPPR</sequence>
<name>A0A1W1GVC2_9GAMM</name>
<dbReference type="Gene3D" id="3.40.50.850">
    <property type="entry name" value="Isochorismatase-like"/>
    <property type="match status" value="1"/>
</dbReference>
<keyword evidence="1" id="KW-0378">Hydrolase</keyword>
<dbReference type="Pfam" id="PF00857">
    <property type="entry name" value="Isochorismatase"/>
    <property type="match status" value="1"/>
</dbReference>
<proteinExistence type="predicted"/>
<dbReference type="CDD" id="cd00431">
    <property type="entry name" value="cysteine_hydrolases"/>
    <property type="match status" value="1"/>
</dbReference>